<keyword evidence="9" id="KW-0808">Transferase</keyword>
<evidence type="ECO:0000256" key="13">
    <source>
        <dbReference type="ARBA" id="ARBA00023136"/>
    </source>
</evidence>
<dbReference type="Pfam" id="PF00905">
    <property type="entry name" value="Transpeptidase"/>
    <property type="match status" value="1"/>
</dbReference>
<evidence type="ECO:0000256" key="15">
    <source>
        <dbReference type="ARBA" id="ARBA00023316"/>
    </source>
</evidence>
<evidence type="ECO:0000256" key="9">
    <source>
        <dbReference type="ARBA" id="ARBA00022679"/>
    </source>
</evidence>
<proteinExistence type="inferred from homology"/>
<organism evidence="21 22">
    <name type="scientific">Namhaeicola litoreus</name>
    <dbReference type="NCBI Taxonomy" id="1052145"/>
    <lineage>
        <taxon>Bacteria</taxon>
        <taxon>Pseudomonadati</taxon>
        <taxon>Bacteroidota</taxon>
        <taxon>Flavobacteriia</taxon>
        <taxon>Flavobacteriales</taxon>
        <taxon>Flavobacteriaceae</taxon>
        <taxon>Namhaeicola</taxon>
    </lineage>
</organism>
<protein>
    <submittedName>
        <fullName evidence="21">Penicillin-binding protein 1A</fullName>
    </submittedName>
</protein>
<dbReference type="InterPro" id="IPR023346">
    <property type="entry name" value="Lysozyme-like_dom_sf"/>
</dbReference>
<comment type="similarity">
    <text evidence="4">In the N-terminal section; belongs to the glycosyltransferase 51 family.</text>
</comment>
<dbReference type="InterPro" id="IPR012338">
    <property type="entry name" value="Beta-lactam/transpept-like"/>
</dbReference>
<dbReference type="Pfam" id="PF00912">
    <property type="entry name" value="Transgly"/>
    <property type="match status" value="1"/>
</dbReference>
<feature type="transmembrane region" description="Helical" evidence="18">
    <location>
        <begin position="20"/>
        <end position="41"/>
    </location>
</feature>
<keyword evidence="6" id="KW-0121">Carboxypeptidase</keyword>
<keyword evidence="18" id="KW-0812">Transmembrane</keyword>
<feature type="domain" description="Glycosyl transferase family 51" evidence="20">
    <location>
        <begin position="65"/>
        <end position="240"/>
    </location>
</feature>
<dbReference type="InterPro" id="IPR001460">
    <property type="entry name" value="PCN-bd_Tpept"/>
</dbReference>
<evidence type="ECO:0000256" key="12">
    <source>
        <dbReference type="ARBA" id="ARBA00022984"/>
    </source>
</evidence>
<dbReference type="InterPro" id="IPR050396">
    <property type="entry name" value="Glycosyltr_51/Transpeptidase"/>
</dbReference>
<dbReference type="InterPro" id="IPR036950">
    <property type="entry name" value="PBP_transglycosylase"/>
</dbReference>
<dbReference type="EMBL" id="JBHTMY010000002">
    <property type="protein sequence ID" value="MFD1314387.1"/>
    <property type="molecule type" value="Genomic_DNA"/>
</dbReference>
<dbReference type="SUPFAM" id="SSF56601">
    <property type="entry name" value="beta-lactamase/transpeptidase-like"/>
    <property type="match status" value="1"/>
</dbReference>
<keyword evidence="14" id="KW-0511">Multifunctional enzyme</keyword>
<evidence type="ECO:0000256" key="3">
    <source>
        <dbReference type="ARBA" id="ARBA00007090"/>
    </source>
</evidence>
<keyword evidence="7" id="KW-0645">Protease</keyword>
<dbReference type="Gene3D" id="3.40.710.10">
    <property type="entry name" value="DD-peptidase/beta-lactamase superfamily"/>
    <property type="match status" value="2"/>
</dbReference>
<evidence type="ECO:0000256" key="5">
    <source>
        <dbReference type="ARBA" id="ARBA00022475"/>
    </source>
</evidence>
<feature type="domain" description="Penicillin-binding protein transpeptidase" evidence="19">
    <location>
        <begin position="425"/>
        <end position="684"/>
    </location>
</feature>
<name>A0ABW3XXX3_9FLAO</name>
<dbReference type="SUPFAM" id="SSF53955">
    <property type="entry name" value="Lysozyme-like"/>
    <property type="match status" value="1"/>
</dbReference>
<keyword evidence="10" id="KW-0378">Hydrolase</keyword>
<evidence type="ECO:0000256" key="2">
    <source>
        <dbReference type="ARBA" id="ARBA00004752"/>
    </source>
</evidence>
<keyword evidence="8" id="KW-0328">Glycosyltransferase</keyword>
<keyword evidence="12" id="KW-0573">Peptidoglycan synthesis</keyword>
<keyword evidence="22" id="KW-1185">Reference proteome</keyword>
<evidence type="ECO:0000256" key="4">
    <source>
        <dbReference type="ARBA" id="ARBA00007739"/>
    </source>
</evidence>
<evidence type="ECO:0000259" key="20">
    <source>
        <dbReference type="Pfam" id="PF00912"/>
    </source>
</evidence>
<evidence type="ECO:0000256" key="16">
    <source>
        <dbReference type="ARBA" id="ARBA00034000"/>
    </source>
</evidence>
<evidence type="ECO:0000256" key="6">
    <source>
        <dbReference type="ARBA" id="ARBA00022645"/>
    </source>
</evidence>
<keyword evidence="13 18" id="KW-0472">Membrane</keyword>
<keyword evidence="5" id="KW-1003">Cell membrane</keyword>
<evidence type="ECO:0000256" key="7">
    <source>
        <dbReference type="ARBA" id="ARBA00022670"/>
    </source>
</evidence>
<evidence type="ECO:0000256" key="10">
    <source>
        <dbReference type="ARBA" id="ARBA00022801"/>
    </source>
</evidence>
<reference evidence="22" key="1">
    <citation type="journal article" date="2019" name="Int. J. Syst. Evol. Microbiol.">
        <title>The Global Catalogue of Microorganisms (GCM) 10K type strain sequencing project: providing services to taxonomists for standard genome sequencing and annotation.</title>
        <authorList>
            <consortium name="The Broad Institute Genomics Platform"/>
            <consortium name="The Broad Institute Genome Sequencing Center for Infectious Disease"/>
            <person name="Wu L."/>
            <person name="Ma J."/>
        </authorList>
    </citation>
    <scope>NUCLEOTIDE SEQUENCE [LARGE SCALE GENOMIC DNA]</scope>
    <source>
        <strain evidence="22">CCUG 61485</strain>
    </source>
</reference>
<sequence>MAKSKKKPSPSKYTKWLWRLFLGGLIFGILMFIFASLGLFGKLPSFEELENPENNLATEVISIDGKTLGKYYRENRTPVKFTELPQNLIDALIATEDERFYDHSGIDARGTARAALTLGKGGGASTITQQLAKMLFTKTASGNIVKRLLQKVKEWVIAIRLEKQYTKNEIITMYFNKYDFGHNAVGIRSAARIYFGKEPKELNLEESAMLVGMLKNSSLYNPMRRADMVKDRRNVVFNQLYRNDFIDQSERDSLKTLPLKLDINLEGHSDGTATYFREYLRDFMKSWIEENPKPDGSSYNIYRDGLKIYVTLDSRMQKYAEEAVEEHMSNLQGIFNEVQLKNKTAPFYDIDQDVVNLTVDQAMRRSERWRKMKAAGSSKDEILASFDAPAEMNVFSWRGQIDTIMTPRDSILYYKKFLQTGLLSMDVETGHVKAWVGGTNYKHFQYDHVKQGKRQVGSTFKPFVYATAINQLRVSPCEEFPNTPYTIPAGKYGLLEDWTPKNSSGKYGGMLNLKDALANSVNVVTANLMDQVTPSNVVQLAKSLGVTSEIPEVPAIALGSVDLSLYEILAALNTFANKGMYIKPLMILRIEDKNGTVLDDFYPETKEVMSEEIAYTIINLLEGVTESGSGIRLRTQGAKYPNNIATGYPYKFTNPIAGKTGTTQNQSDGWFIGMVPNLSTGVWVGAEDRSVHFPDLGRGQGASMALPIWALYMKKCYNDKSLEVSKDEFEEPENLTISVDCKSFKKDLEKSETGLEGEIDF</sequence>
<evidence type="ECO:0000259" key="19">
    <source>
        <dbReference type="Pfam" id="PF00905"/>
    </source>
</evidence>
<comment type="similarity">
    <text evidence="3">In the C-terminal section; belongs to the transpeptidase family.</text>
</comment>
<dbReference type="Proteomes" id="UP001597201">
    <property type="component" value="Unassembled WGS sequence"/>
</dbReference>
<comment type="pathway">
    <text evidence="2">Cell wall biogenesis; peptidoglycan biosynthesis.</text>
</comment>
<accession>A0ABW3XXX3</accession>
<evidence type="ECO:0000256" key="1">
    <source>
        <dbReference type="ARBA" id="ARBA00004236"/>
    </source>
</evidence>
<evidence type="ECO:0000256" key="11">
    <source>
        <dbReference type="ARBA" id="ARBA00022960"/>
    </source>
</evidence>
<dbReference type="Gene3D" id="1.10.3810.10">
    <property type="entry name" value="Biosynthetic peptidoglycan transglycosylase-like"/>
    <property type="match status" value="1"/>
</dbReference>
<keyword evidence="15" id="KW-0961">Cell wall biogenesis/degradation</keyword>
<dbReference type="RefSeq" id="WP_377175938.1">
    <property type="nucleotide sequence ID" value="NZ_JBHTMY010000002.1"/>
</dbReference>
<evidence type="ECO:0000256" key="14">
    <source>
        <dbReference type="ARBA" id="ARBA00023268"/>
    </source>
</evidence>
<dbReference type="InterPro" id="IPR001264">
    <property type="entry name" value="Glyco_trans_51"/>
</dbReference>
<evidence type="ECO:0000313" key="22">
    <source>
        <dbReference type="Proteomes" id="UP001597201"/>
    </source>
</evidence>
<evidence type="ECO:0000256" key="17">
    <source>
        <dbReference type="ARBA" id="ARBA00049902"/>
    </source>
</evidence>
<evidence type="ECO:0000256" key="8">
    <source>
        <dbReference type="ARBA" id="ARBA00022676"/>
    </source>
</evidence>
<gene>
    <name evidence="21" type="ORF">ACFQ39_02070</name>
</gene>
<comment type="catalytic activity">
    <reaction evidence="16">
        <text>Preferential cleavage: (Ac)2-L-Lys-D-Ala-|-D-Ala. Also transpeptidation of peptidyl-alanyl moieties that are N-acyl substituents of D-alanine.</text>
        <dbReference type="EC" id="3.4.16.4"/>
    </reaction>
</comment>
<comment type="catalytic activity">
    <reaction evidence="17">
        <text>[GlcNAc-(1-&gt;4)-Mur2Ac(oyl-L-Ala-gamma-D-Glu-L-Lys-D-Ala-D-Ala)](n)-di-trans,octa-cis-undecaprenyl diphosphate + beta-D-GlcNAc-(1-&gt;4)-Mur2Ac(oyl-L-Ala-gamma-D-Glu-L-Lys-D-Ala-D-Ala)-di-trans,octa-cis-undecaprenyl diphosphate = [GlcNAc-(1-&gt;4)-Mur2Ac(oyl-L-Ala-gamma-D-Glu-L-Lys-D-Ala-D-Ala)](n+1)-di-trans,octa-cis-undecaprenyl diphosphate + di-trans,octa-cis-undecaprenyl diphosphate + H(+)</text>
        <dbReference type="Rhea" id="RHEA:23708"/>
        <dbReference type="Rhea" id="RHEA-COMP:9602"/>
        <dbReference type="Rhea" id="RHEA-COMP:9603"/>
        <dbReference type="ChEBI" id="CHEBI:15378"/>
        <dbReference type="ChEBI" id="CHEBI:58405"/>
        <dbReference type="ChEBI" id="CHEBI:60033"/>
        <dbReference type="ChEBI" id="CHEBI:78435"/>
        <dbReference type="EC" id="2.4.99.28"/>
    </reaction>
</comment>
<comment type="subcellular location">
    <subcellularLocation>
        <location evidence="1">Cell membrane</location>
    </subcellularLocation>
</comment>
<comment type="caution">
    <text evidence="21">The sequence shown here is derived from an EMBL/GenBank/DDBJ whole genome shotgun (WGS) entry which is preliminary data.</text>
</comment>
<dbReference type="PANTHER" id="PTHR32282:SF11">
    <property type="entry name" value="PENICILLIN-BINDING PROTEIN 1B"/>
    <property type="match status" value="1"/>
</dbReference>
<dbReference type="PANTHER" id="PTHR32282">
    <property type="entry name" value="BINDING PROTEIN TRANSPEPTIDASE, PUTATIVE-RELATED"/>
    <property type="match status" value="1"/>
</dbReference>
<keyword evidence="11" id="KW-0133">Cell shape</keyword>
<keyword evidence="18" id="KW-1133">Transmembrane helix</keyword>
<evidence type="ECO:0000256" key="18">
    <source>
        <dbReference type="SAM" id="Phobius"/>
    </source>
</evidence>
<evidence type="ECO:0000313" key="21">
    <source>
        <dbReference type="EMBL" id="MFD1314387.1"/>
    </source>
</evidence>